<dbReference type="InterPro" id="IPR013324">
    <property type="entry name" value="RNA_pol_sigma_r3/r4-like"/>
</dbReference>
<dbReference type="Proteomes" id="UP000501926">
    <property type="component" value="Chromosome"/>
</dbReference>
<dbReference type="SUPFAM" id="SSF88946">
    <property type="entry name" value="Sigma2 domain of RNA polymerase sigma factors"/>
    <property type="match status" value="1"/>
</dbReference>
<evidence type="ECO:0000259" key="6">
    <source>
        <dbReference type="Pfam" id="PF04545"/>
    </source>
</evidence>
<dbReference type="InterPro" id="IPR000943">
    <property type="entry name" value="RNA_pol_sigma70"/>
</dbReference>
<evidence type="ECO:0000256" key="4">
    <source>
        <dbReference type="ARBA" id="ARBA00023163"/>
    </source>
</evidence>
<proteinExistence type="predicted"/>
<dbReference type="GO" id="GO:0003899">
    <property type="term" value="F:DNA-directed RNA polymerase activity"/>
    <property type="evidence" value="ECO:0007669"/>
    <property type="project" value="InterPro"/>
</dbReference>
<dbReference type="NCBIfam" id="NF005413">
    <property type="entry name" value="PRK06986.1"/>
    <property type="match status" value="1"/>
</dbReference>
<feature type="domain" description="RNA polymerase sigma-70 region 2" evidence="5">
    <location>
        <begin position="29"/>
        <end position="101"/>
    </location>
</feature>
<dbReference type="PANTHER" id="PTHR30385">
    <property type="entry name" value="SIGMA FACTOR F FLAGELLAR"/>
    <property type="match status" value="1"/>
</dbReference>
<reference evidence="7 8" key="1">
    <citation type="submission" date="2020-02" db="EMBL/GenBank/DDBJ databases">
        <title>Newly sequenced genome of strain CSTR1 showed variability in Candidatus Kuenenia stuttgartiensis genomes.</title>
        <authorList>
            <person name="Ding C."/>
            <person name="Adrian L."/>
        </authorList>
    </citation>
    <scope>NUCLEOTIDE SEQUENCE [LARGE SCALE GENOMIC DNA]</scope>
    <source>
        <strain evidence="7 8">CSTR1</strain>
    </source>
</reference>
<gene>
    <name evidence="7" type="primary">whiG</name>
    <name evidence="7" type="ORF">KsCSTR_35230</name>
</gene>
<sequence length="259" mass="29777">MLGQKSIMVKKSKGKPNYKNKNLIDREKLVTENLSLVKYVVNKFIIYLPSFVDKEDLIEYGVIGLLEASERFDPCMDTKFGTFAVSRIRGAILDHLRAQDWLPRSVREKVSLAREAYATLEQKLNRHPLPEEIAAELKIDTAEWEKLLVEINFGMFLSLEEMNAKSEDGNKEAAGMLFADSKIGDPLSNIETEEEKELLVAAIKELPAREKLVITLYYYEDLMLREISQMLDISESRVSQIHHQGLFMLRSKVRKIPIK</sequence>
<keyword evidence="1" id="KW-0805">Transcription regulation</keyword>
<dbReference type="InterPro" id="IPR013325">
    <property type="entry name" value="RNA_pol_sigma_r2"/>
</dbReference>
<dbReference type="SUPFAM" id="SSF88659">
    <property type="entry name" value="Sigma3 and sigma4 domains of RNA polymerase sigma factors"/>
    <property type="match status" value="2"/>
</dbReference>
<keyword evidence="4" id="KW-0804">Transcription</keyword>
<dbReference type="Gene3D" id="1.10.1740.10">
    <property type="match status" value="1"/>
</dbReference>
<dbReference type="InterPro" id="IPR014284">
    <property type="entry name" value="RNA_pol_sigma-70_dom"/>
</dbReference>
<dbReference type="InterPro" id="IPR012845">
    <property type="entry name" value="RNA_pol_sigma_FliA_WhiG"/>
</dbReference>
<dbReference type="Gene3D" id="1.20.140.160">
    <property type="match status" value="1"/>
</dbReference>
<feature type="domain" description="RNA polymerase sigma-70 region 4" evidence="6">
    <location>
        <begin position="202"/>
        <end position="250"/>
    </location>
</feature>
<evidence type="ECO:0000256" key="2">
    <source>
        <dbReference type="ARBA" id="ARBA00023082"/>
    </source>
</evidence>
<accession>A0A6G7GU74</accession>
<dbReference type="InterPro" id="IPR007627">
    <property type="entry name" value="RNA_pol_sigma70_r2"/>
</dbReference>
<organism evidence="7 8">
    <name type="scientific">Kuenenia stuttgartiensis</name>
    <dbReference type="NCBI Taxonomy" id="174633"/>
    <lineage>
        <taxon>Bacteria</taxon>
        <taxon>Pseudomonadati</taxon>
        <taxon>Planctomycetota</taxon>
        <taxon>Candidatus Brocadiia</taxon>
        <taxon>Candidatus Brocadiales</taxon>
        <taxon>Candidatus Brocadiaceae</taxon>
        <taxon>Candidatus Kuenenia</taxon>
    </lineage>
</organism>
<dbReference type="PRINTS" id="PR00046">
    <property type="entry name" value="SIGMA70FCT"/>
</dbReference>
<evidence type="ECO:0000259" key="5">
    <source>
        <dbReference type="Pfam" id="PF04542"/>
    </source>
</evidence>
<name>A0A6G7GU74_KUEST</name>
<dbReference type="NCBIfam" id="TIGR02479">
    <property type="entry name" value="FliA_WhiG"/>
    <property type="match status" value="1"/>
</dbReference>
<dbReference type="NCBIfam" id="TIGR02937">
    <property type="entry name" value="sigma70-ECF"/>
    <property type="match status" value="1"/>
</dbReference>
<dbReference type="Pfam" id="PF04545">
    <property type="entry name" value="Sigma70_r4"/>
    <property type="match status" value="1"/>
</dbReference>
<protein>
    <submittedName>
        <fullName evidence="7">RNA polymerase sigma factor WhiG</fullName>
    </submittedName>
</protein>
<evidence type="ECO:0000313" key="7">
    <source>
        <dbReference type="EMBL" id="QII12902.1"/>
    </source>
</evidence>
<evidence type="ECO:0000256" key="1">
    <source>
        <dbReference type="ARBA" id="ARBA00023015"/>
    </source>
</evidence>
<keyword evidence="3" id="KW-0238">DNA-binding</keyword>
<keyword evidence="2" id="KW-0731">Sigma factor</keyword>
<dbReference type="GO" id="GO:0006352">
    <property type="term" value="P:DNA-templated transcription initiation"/>
    <property type="evidence" value="ECO:0007669"/>
    <property type="project" value="InterPro"/>
</dbReference>
<dbReference type="InterPro" id="IPR007630">
    <property type="entry name" value="RNA_pol_sigma70_r4"/>
</dbReference>
<dbReference type="CDD" id="cd06171">
    <property type="entry name" value="Sigma70_r4"/>
    <property type="match status" value="1"/>
</dbReference>
<evidence type="ECO:0000313" key="8">
    <source>
        <dbReference type="Proteomes" id="UP000501926"/>
    </source>
</evidence>
<dbReference type="EMBL" id="CP049055">
    <property type="protein sequence ID" value="QII12902.1"/>
    <property type="molecule type" value="Genomic_DNA"/>
</dbReference>
<dbReference type="AlphaFoldDB" id="A0A6G7GU74"/>
<evidence type="ECO:0000256" key="3">
    <source>
        <dbReference type="ARBA" id="ARBA00023125"/>
    </source>
</evidence>
<dbReference type="Pfam" id="PF04542">
    <property type="entry name" value="Sigma70_r2"/>
    <property type="match status" value="1"/>
</dbReference>
<dbReference type="GO" id="GO:0016987">
    <property type="term" value="F:sigma factor activity"/>
    <property type="evidence" value="ECO:0007669"/>
    <property type="project" value="UniProtKB-KW"/>
</dbReference>
<dbReference type="GO" id="GO:0003677">
    <property type="term" value="F:DNA binding"/>
    <property type="evidence" value="ECO:0007669"/>
    <property type="project" value="UniProtKB-KW"/>
</dbReference>
<dbReference type="PANTHER" id="PTHR30385:SF7">
    <property type="entry name" value="RNA POLYMERASE SIGMA FACTOR FLIA"/>
    <property type="match status" value="1"/>
</dbReference>
<dbReference type="PIRSF" id="PIRSF000770">
    <property type="entry name" value="RNA_pol_sigma-SigE/K"/>
    <property type="match status" value="1"/>
</dbReference>